<feature type="domain" description="Bacterial sugar transferase" evidence="3">
    <location>
        <begin position="252"/>
        <end position="425"/>
    </location>
</feature>
<keyword evidence="2" id="KW-1133">Transmembrane helix</keyword>
<comment type="similarity">
    <text evidence="1">Belongs to the bacterial sugar transferase family.</text>
</comment>
<dbReference type="PANTHER" id="PTHR30576">
    <property type="entry name" value="COLANIC BIOSYNTHESIS UDP-GLUCOSE LIPID CARRIER TRANSFERASE"/>
    <property type="match status" value="1"/>
</dbReference>
<dbReference type="PANTHER" id="PTHR30576:SF0">
    <property type="entry name" value="UNDECAPRENYL-PHOSPHATE N-ACETYLGALACTOSAMINYL 1-PHOSPHATE TRANSFERASE-RELATED"/>
    <property type="match status" value="1"/>
</dbReference>
<evidence type="ECO:0000313" key="4">
    <source>
        <dbReference type="EMBL" id="ADI20224.1"/>
    </source>
</evidence>
<evidence type="ECO:0000259" key="3">
    <source>
        <dbReference type="Pfam" id="PF02397"/>
    </source>
</evidence>
<keyword evidence="2" id="KW-0812">Transmembrane</keyword>
<proteinExistence type="inferred from homology"/>
<organism evidence="4">
    <name type="scientific">uncultured Sphingobacterium sp. EB080_L08E11</name>
    <dbReference type="NCBI Taxonomy" id="710992"/>
    <lineage>
        <taxon>Bacteria</taxon>
        <taxon>Pseudomonadati</taxon>
        <taxon>Bacteroidota</taxon>
        <taxon>Sphingobacteriia</taxon>
        <taxon>Sphingobacteriales</taxon>
        <taxon>Sphingobacteriaceae</taxon>
        <taxon>Sphingobacterium</taxon>
        <taxon>environmental samples</taxon>
    </lineage>
</organism>
<evidence type="ECO:0000256" key="1">
    <source>
        <dbReference type="ARBA" id="ARBA00006464"/>
    </source>
</evidence>
<dbReference type="GO" id="GO:0016780">
    <property type="term" value="F:phosphotransferase activity, for other substituted phosphate groups"/>
    <property type="evidence" value="ECO:0007669"/>
    <property type="project" value="TreeGrafter"/>
</dbReference>
<feature type="transmembrane region" description="Helical" evidence="2">
    <location>
        <begin position="111"/>
        <end position="133"/>
    </location>
</feature>
<feature type="transmembrane region" description="Helical" evidence="2">
    <location>
        <begin position="12"/>
        <end position="31"/>
    </location>
</feature>
<dbReference type="Pfam" id="PF13727">
    <property type="entry name" value="CoA_binding_3"/>
    <property type="match status" value="1"/>
</dbReference>
<feature type="transmembrane region" description="Helical" evidence="2">
    <location>
        <begin position="257"/>
        <end position="289"/>
    </location>
</feature>
<evidence type="ECO:0000256" key="2">
    <source>
        <dbReference type="SAM" id="Phobius"/>
    </source>
</evidence>
<feature type="transmembrane region" description="Helical" evidence="2">
    <location>
        <begin position="83"/>
        <end position="105"/>
    </location>
</feature>
<name>E0Y0N3_9SPHI</name>
<dbReference type="InterPro" id="IPR003362">
    <property type="entry name" value="Bact_transf"/>
</dbReference>
<dbReference type="Pfam" id="PF02397">
    <property type="entry name" value="Bac_transf"/>
    <property type="match status" value="1"/>
</dbReference>
<keyword evidence="2" id="KW-0472">Membrane</keyword>
<dbReference type="EMBL" id="GU474939">
    <property type="protein sequence ID" value="ADI20224.1"/>
    <property type="molecule type" value="Genomic_DNA"/>
</dbReference>
<dbReference type="AlphaFoldDB" id="E0Y0N3"/>
<protein>
    <recommendedName>
        <fullName evidence="3">Bacterial sugar transferase domain-containing protein</fullName>
    </recommendedName>
</protein>
<reference evidence="4" key="1">
    <citation type="journal article" date="2011" name="Environ. Microbiol.">
        <title>Time-series analyses of Monterey Bay coastal microbial picoplankton using a 'genome proxy' microarray.</title>
        <authorList>
            <person name="Rich V.I."/>
            <person name="Pham V.D."/>
            <person name="Eppley J."/>
            <person name="Shi Y."/>
            <person name="DeLong E.F."/>
        </authorList>
    </citation>
    <scope>NUCLEOTIDE SEQUENCE</scope>
</reference>
<accession>E0Y0N3</accession>
<sequence>MQNQGTNIFRLVTLLADSALLLVLFVVIGYWRFDDLRIANPEYYNYYLQLLVLTVVSWFAAGRWSGIFSYTSGLEQRNVTANVLRAALAQFAILAIIVVGLKGYYYSRLFLATYFMLLYGLAWLYRLLLVHYLRRQMARGKWQRTYVLAGTHATAEALAKLTELRPELGWSYKGTFDGKTKAVDEVICAHAPGTSAYQAAANFALNEGMRFRFLPDMGPKYAGQMFLENLEGIPLFSQRREPLSNWTNAFIKRIFDLLVSLVLLIAVGLWLFPVLAILLSLTGAGWPLFSQRREGLSGKTFTVLKFKSMNGEGESNFLQRWMRKTGLDELPQLFNVLLGQMSMVGPRPHTAGDGAIYAASVASYKIRYWAKPGLTGLAQARGLRGGGTAARPEMLEERIRADVYYIEHWSLVLDLRIVIETAVRTLFAPATLHSK</sequence>
<feature type="transmembrane region" description="Helical" evidence="2">
    <location>
        <begin position="43"/>
        <end position="62"/>
    </location>
</feature>